<gene>
    <name evidence="5" type="ORF">KFE25_006517</name>
</gene>
<sequence length="240" mass="25767">MQARVELAETTGKAVLASMPARADVADALLAKCFSTPVAAFRAAAARALAPRKAHAELVATGEAVHALLVDGVADFRALEFWISTRVPPVSDGNNFGVEVQNYVIEQLKAYRVSLAALTEALATYHSSRAAALEKLGGAATTIETSAVESTESKVEEGKGKESKGSKLDKTTKTTTKEDSDDQRAHIVELDVRHYVALEGMVRELSQSYVKAHALVEKNREKCEFPRGAETGGGRMNSMY</sequence>
<feature type="domain" description="Proteasome activator PA28 C-terminal" evidence="4">
    <location>
        <begin position="57"/>
        <end position="136"/>
    </location>
</feature>
<keyword evidence="6" id="KW-1185">Reference proteome</keyword>
<dbReference type="OrthoDB" id="6591885at2759"/>
<evidence type="ECO:0000256" key="2">
    <source>
        <dbReference type="ARBA" id="ARBA00022942"/>
    </source>
</evidence>
<dbReference type="GO" id="GO:2000045">
    <property type="term" value="P:regulation of G1/S transition of mitotic cell cycle"/>
    <property type="evidence" value="ECO:0007669"/>
    <property type="project" value="TreeGrafter"/>
</dbReference>
<dbReference type="GO" id="GO:0005737">
    <property type="term" value="C:cytoplasm"/>
    <property type="evidence" value="ECO:0007669"/>
    <property type="project" value="TreeGrafter"/>
</dbReference>
<evidence type="ECO:0000256" key="3">
    <source>
        <dbReference type="SAM" id="MobiDB-lite"/>
    </source>
</evidence>
<dbReference type="EMBL" id="JAGTXO010000045">
    <property type="protein sequence ID" value="KAG8458972.1"/>
    <property type="molecule type" value="Genomic_DNA"/>
</dbReference>
<accession>A0A8J5XE03</accession>
<comment type="similarity">
    <text evidence="1">Belongs to the PA28 family.</text>
</comment>
<dbReference type="PANTHER" id="PTHR10660:SF2">
    <property type="entry name" value="LD45860P"/>
    <property type="match status" value="1"/>
</dbReference>
<evidence type="ECO:0000313" key="5">
    <source>
        <dbReference type="EMBL" id="KAG8458972.1"/>
    </source>
</evidence>
<dbReference type="InterPro" id="IPR009077">
    <property type="entry name" value="Proteasome_activ_PA28"/>
</dbReference>
<dbReference type="Proteomes" id="UP000751190">
    <property type="component" value="Unassembled WGS sequence"/>
</dbReference>
<dbReference type="GO" id="GO:0005654">
    <property type="term" value="C:nucleoplasm"/>
    <property type="evidence" value="ECO:0007669"/>
    <property type="project" value="TreeGrafter"/>
</dbReference>
<feature type="compositionally biased region" description="Basic and acidic residues" evidence="3">
    <location>
        <begin position="151"/>
        <end position="181"/>
    </location>
</feature>
<evidence type="ECO:0000259" key="4">
    <source>
        <dbReference type="Pfam" id="PF02252"/>
    </source>
</evidence>
<comment type="caution">
    <text evidence="5">The sequence shown here is derived from an EMBL/GenBank/DDBJ whole genome shotgun (WGS) entry which is preliminary data.</text>
</comment>
<keyword evidence="2" id="KW-0647">Proteasome</keyword>
<protein>
    <recommendedName>
        <fullName evidence="4">Proteasome activator PA28 C-terminal domain-containing protein</fullName>
    </recommendedName>
</protein>
<dbReference type="InterPro" id="IPR003186">
    <property type="entry name" value="PA28_C"/>
</dbReference>
<dbReference type="PANTHER" id="PTHR10660">
    <property type="entry name" value="PROTEASOME REGULATOR PA28"/>
    <property type="match status" value="1"/>
</dbReference>
<dbReference type="OMA" id="WQRATAY"/>
<evidence type="ECO:0000256" key="1">
    <source>
        <dbReference type="ARBA" id="ARBA00005883"/>
    </source>
</evidence>
<evidence type="ECO:0000313" key="6">
    <source>
        <dbReference type="Proteomes" id="UP000751190"/>
    </source>
</evidence>
<dbReference type="GO" id="GO:0061136">
    <property type="term" value="P:regulation of proteasomal protein catabolic process"/>
    <property type="evidence" value="ECO:0007669"/>
    <property type="project" value="TreeGrafter"/>
</dbReference>
<dbReference type="InterPro" id="IPR036997">
    <property type="entry name" value="PA28_C_sf"/>
</dbReference>
<dbReference type="SUPFAM" id="SSF47216">
    <property type="entry name" value="Proteasome activator"/>
    <property type="match status" value="1"/>
</dbReference>
<dbReference type="AlphaFoldDB" id="A0A8J5XE03"/>
<dbReference type="Gene3D" id="1.20.120.180">
    <property type="entry name" value="Proteasome activator pa28, C-terminal domain"/>
    <property type="match status" value="1"/>
</dbReference>
<dbReference type="GO" id="GO:0008537">
    <property type="term" value="C:proteasome activator complex"/>
    <property type="evidence" value="ECO:0007669"/>
    <property type="project" value="InterPro"/>
</dbReference>
<proteinExistence type="inferred from homology"/>
<name>A0A8J5XE03_DIALT</name>
<dbReference type="Pfam" id="PF02252">
    <property type="entry name" value="PA28_C"/>
    <property type="match status" value="2"/>
</dbReference>
<reference evidence="5" key="1">
    <citation type="submission" date="2021-05" db="EMBL/GenBank/DDBJ databases">
        <title>The genome of the haptophyte Pavlova lutheri (Diacronema luteri, Pavlovales) - a model for lipid biosynthesis in eukaryotic algae.</title>
        <authorList>
            <person name="Hulatt C.J."/>
            <person name="Posewitz M.C."/>
        </authorList>
    </citation>
    <scope>NUCLEOTIDE SEQUENCE</scope>
    <source>
        <strain evidence="5">NIVA-4/92</strain>
    </source>
</reference>
<dbReference type="InterPro" id="IPR036252">
    <property type="entry name" value="Proteasome_activ_sf"/>
</dbReference>
<organism evidence="5 6">
    <name type="scientific">Diacronema lutheri</name>
    <name type="common">Unicellular marine alga</name>
    <name type="synonym">Monochrysis lutheri</name>
    <dbReference type="NCBI Taxonomy" id="2081491"/>
    <lineage>
        <taxon>Eukaryota</taxon>
        <taxon>Haptista</taxon>
        <taxon>Haptophyta</taxon>
        <taxon>Pavlovophyceae</taxon>
        <taxon>Pavlovales</taxon>
        <taxon>Pavlovaceae</taxon>
        <taxon>Diacronema</taxon>
    </lineage>
</organism>
<dbReference type="GO" id="GO:0061133">
    <property type="term" value="F:endopeptidase activator activity"/>
    <property type="evidence" value="ECO:0007669"/>
    <property type="project" value="TreeGrafter"/>
</dbReference>
<feature type="domain" description="Proteasome activator PA28 C-terminal" evidence="4">
    <location>
        <begin position="172"/>
        <end position="231"/>
    </location>
</feature>
<feature type="region of interest" description="Disordered" evidence="3">
    <location>
        <begin position="147"/>
        <end position="181"/>
    </location>
</feature>